<protein>
    <submittedName>
        <fullName evidence="2">Uncharacterized protein</fullName>
    </submittedName>
</protein>
<keyword evidence="1" id="KW-0812">Transmembrane</keyword>
<evidence type="ECO:0000313" key="3">
    <source>
        <dbReference type="Proteomes" id="UP000664096"/>
    </source>
</evidence>
<feature type="transmembrane region" description="Helical" evidence="1">
    <location>
        <begin position="178"/>
        <end position="205"/>
    </location>
</feature>
<feature type="transmembrane region" description="Helical" evidence="1">
    <location>
        <begin position="350"/>
        <end position="371"/>
    </location>
</feature>
<keyword evidence="1" id="KW-0472">Membrane</keyword>
<comment type="caution">
    <text evidence="2">The sequence shown here is derived from an EMBL/GenBank/DDBJ whole genome shotgun (WGS) entry which is preliminary data.</text>
</comment>
<feature type="transmembrane region" description="Helical" evidence="1">
    <location>
        <begin position="448"/>
        <end position="466"/>
    </location>
</feature>
<accession>A0A939EKD5</accession>
<sequence>MERKTSSVNAIVGLLLCLITLIAATREWGFDTYPLHLCAHAVFLAAIAVTVPRVRWGRKVFVIVALGLSGAVVLTRQDWPDVLDRALVTAEFVAAFFCALSTLGNAAASSPAIVDCGRYLAGQPPGRRYAALTVGGQLFSLLLNYGAIALLGNLAVASAKEEKDPEIREHRTRRMLLAIERAFVSTLPWSPLSFAFTFSSVLIAGVSWTDAVLPCFVTGLLLAGSGWLLDTIFKPKLSRPRTGRPQQPAGSVRTLGPLLLLLVIMGSLVFAIHLGSGIRVPGIVIVVVPLISIAWIGLQNKDTAPAKAMARRSLDFARTELPVLQSQVVLLTMAGFIGIVGGALVDPLVATAGIDLHLLPPALLLVFVIWIIPAMGQLGMNPLLAISLLAPLLPPARDIGLEPTDLLLATTGGWALSGISSPFTAMSVVTGSFAGVSARHVALRWNGLYLPIAGALVTFWVLAYALL</sequence>
<dbReference type="AlphaFoldDB" id="A0A939EKD5"/>
<feature type="transmembrane region" description="Helical" evidence="1">
    <location>
        <begin position="138"/>
        <end position="157"/>
    </location>
</feature>
<dbReference type="EMBL" id="JAEKJZ010000006">
    <property type="protein sequence ID" value="MBN9673314.1"/>
    <property type="molecule type" value="Genomic_DNA"/>
</dbReference>
<reference evidence="2" key="1">
    <citation type="submission" date="2020-12" db="EMBL/GenBank/DDBJ databases">
        <title>Oil enriched cultivation method for isolating marine PHA-producing bacteria.</title>
        <authorList>
            <person name="Zheng W."/>
            <person name="Yu S."/>
            <person name="Huang Y."/>
        </authorList>
    </citation>
    <scope>NUCLEOTIDE SEQUENCE</scope>
    <source>
        <strain evidence="2">SY-2-12</strain>
    </source>
</reference>
<feature type="transmembrane region" description="Helical" evidence="1">
    <location>
        <begin position="254"/>
        <end position="274"/>
    </location>
</feature>
<proteinExistence type="predicted"/>
<feature type="transmembrane region" description="Helical" evidence="1">
    <location>
        <begin position="414"/>
        <end position="436"/>
    </location>
</feature>
<organism evidence="2 3">
    <name type="scientific">Roseibium aggregatum</name>
    <dbReference type="NCBI Taxonomy" id="187304"/>
    <lineage>
        <taxon>Bacteria</taxon>
        <taxon>Pseudomonadati</taxon>
        <taxon>Pseudomonadota</taxon>
        <taxon>Alphaproteobacteria</taxon>
        <taxon>Hyphomicrobiales</taxon>
        <taxon>Stappiaceae</taxon>
        <taxon>Roseibium</taxon>
    </lineage>
</organism>
<feature type="transmembrane region" description="Helical" evidence="1">
    <location>
        <begin position="280"/>
        <end position="298"/>
    </location>
</feature>
<dbReference type="RefSeq" id="WP_207143157.1">
    <property type="nucleotide sequence ID" value="NZ_JAEKJZ010000006.1"/>
</dbReference>
<feature type="transmembrane region" description="Helical" evidence="1">
    <location>
        <begin position="319"/>
        <end position="344"/>
    </location>
</feature>
<dbReference type="Proteomes" id="UP000664096">
    <property type="component" value="Unassembled WGS sequence"/>
</dbReference>
<evidence type="ECO:0000256" key="1">
    <source>
        <dbReference type="SAM" id="Phobius"/>
    </source>
</evidence>
<feature type="transmembrane region" description="Helical" evidence="1">
    <location>
        <begin position="60"/>
        <end position="77"/>
    </location>
</feature>
<name>A0A939EKD5_9HYPH</name>
<evidence type="ECO:0000313" key="2">
    <source>
        <dbReference type="EMBL" id="MBN9673314.1"/>
    </source>
</evidence>
<gene>
    <name evidence="2" type="ORF">JF539_23345</name>
</gene>
<feature type="transmembrane region" description="Helical" evidence="1">
    <location>
        <begin position="211"/>
        <end position="233"/>
    </location>
</feature>
<feature type="transmembrane region" description="Helical" evidence="1">
    <location>
        <begin position="33"/>
        <end position="51"/>
    </location>
</feature>
<keyword evidence="1" id="KW-1133">Transmembrane helix</keyword>